<evidence type="ECO:0000313" key="5">
    <source>
        <dbReference type="Proteomes" id="UP000243876"/>
    </source>
</evidence>
<comment type="similarity">
    <text evidence="1">Belongs to the prefoldin subunit beta family.</text>
</comment>
<reference evidence="5" key="1">
    <citation type="submission" date="2015-02" db="EMBL/GenBank/DDBJ databases">
        <authorList>
            <person name="Gon?alves P."/>
        </authorList>
    </citation>
    <scope>NUCLEOTIDE SEQUENCE [LARGE SCALE GENOMIC DNA]</scope>
</reference>
<dbReference type="GO" id="GO:0051082">
    <property type="term" value="F:unfolded protein binding"/>
    <property type="evidence" value="ECO:0007669"/>
    <property type="project" value="InterPro"/>
</dbReference>
<dbReference type="GO" id="GO:0044183">
    <property type="term" value="F:protein folding chaperone"/>
    <property type="evidence" value="ECO:0007669"/>
    <property type="project" value="TreeGrafter"/>
</dbReference>
<dbReference type="OrthoDB" id="2015447at2759"/>
<dbReference type="InterPro" id="IPR002777">
    <property type="entry name" value="PFD_beta-like"/>
</dbReference>
<dbReference type="GO" id="GO:0016272">
    <property type="term" value="C:prefoldin complex"/>
    <property type="evidence" value="ECO:0007669"/>
    <property type="project" value="InterPro"/>
</dbReference>
<feature type="region of interest" description="Disordered" evidence="3">
    <location>
        <begin position="103"/>
        <end position="123"/>
    </location>
</feature>
<dbReference type="PANTHER" id="PTHR20903">
    <property type="entry name" value="PREFOLDIN SUBUNIT 1-RELATED"/>
    <property type="match status" value="1"/>
</dbReference>
<dbReference type="Pfam" id="PF01920">
    <property type="entry name" value="Prefoldin_2"/>
    <property type="match status" value="1"/>
</dbReference>
<sequence>MEDDALRKVIVQLQSQQIDASRQLQTVRAQLNARERDKKLTTLTLREIEGLPRDSTQVQCYRAVGRMFMQESRNNVENTLKSKMKDSTEDVHVLEKKARVRLPLDRPCPPSRRPADSRFDGRYPPLAQYLENEISTAQGSLRDILQQAAASR</sequence>
<evidence type="ECO:0000313" key="4">
    <source>
        <dbReference type="EMBL" id="CEQ41831.1"/>
    </source>
</evidence>
<proteinExistence type="inferred from homology"/>
<dbReference type="Gene3D" id="1.10.287.370">
    <property type="match status" value="1"/>
</dbReference>
<accession>A0A0D6EPP6</accession>
<dbReference type="SUPFAM" id="SSF46579">
    <property type="entry name" value="Prefoldin"/>
    <property type="match status" value="1"/>
</dbReference>
<evidence type="ECO:0000256" key="3">
    <source>
        <dbReference type="SAM" id="MobiDB-lite"/>
    </source>
</evidence>
<protein>
    <submittedName>
        <fullName evidence="4">SPOSA6832_03581-mRNA-1:cds</fullName>
    </submittedName>
</protein>
<organism evidence="4 5">
    <name type="scientific">Sporidiobolus salmonicolor</name>
    <name type="common">Yeast-like fungus</name>
    <name type="synonym">Sporobolomyces salmonicolor</name>
    <dbReference type="NCBI Taxonomy" id="5005"/>
    <lineage>
        <taxon>Eukaryota</taxon>
        <taxon>Fungi</taxon>
        <taxon>Dikarya</taxon>
        <taxon>Basidiomycota</taxon>
        <taxon>Pucciniomycotina</taxon>
        <taxon>Microbotryomycetes</taxon>
        <taxon>Sporidiobolales</taxon>
        <taxon>Sporidiobolaceae</taxon>
        <taxon>Sporobolomyces</taxon>
    </lineage>
</organism>
<name>A0A0D6EPP6_SPOSA</name>
<keyword evidence="5" id="KW-1185">Reference proteome</keyword>
<dbReference type="EMBL" id="CENE01000018">
    <property type="protein sequence ID" value="CEQ41831.1"/>
    <property type="molecule type" value="Genomic_DNA"/>
</dbReference>
<evidence type="ECO:0000256" key="2">
    <source>
        <dbReference type="ARBA" id="ARBA00023186"/>
    </source>
</evidence>
<evidence type="ECO:0000256" key="1">
    <source>
        <dbReference type="ARBA" id="ARBA00008045"/>
    </source>
</evidence>
<keyword evidence="2" id="KW-0143">Chaperone</keyword>
<dbReference type="PANTHER" id="PTHR20903:SF0">
    <property type="entry name" value="PREFOLDIN SUBUNIT 1"/>
    <property type="match status" value="1"/>
</dbReference>
<dbReference type="Proteomes" id="UP000243876">
    <property type="component" value="Unassembled WGS sequence"/>
</dbReference>
<gene>
    <name evidence="4" type="primary">SPOSA6832_03581</name>
</gene>
<dbReference type="AlphaFoldDB" id="A0A0D6EPP6"/>
<dbReference type="InterPro" id="IPR009053">
    <property type="entry name" value="Prefoldin"/>
</dbReference>
<dbReference type="GO" id="GO:0005737">
    <property type="term" value="C:cytoplasm"/>
    <property type="evidence" value="ECO:0007669"/>
    <property type="project" value="TreeGrafter"/>
</dbReference>